<comment type="similarity">
    <text evidence="5">Belongs to the peptidase M28 family.</text>
</comment>
<dbReference type="SUPFAM" id="SSF53187">
    <property type="entry name" value="Zn-dependent exopeptidases"/>
    <property type="match status" value="1"/>
</dbReference>
<keyword evidence="11" id="KW-0732">Signal</keyword>
<dbReference type="GO" id="GO:0005764">
    <property type="term" value="C:lysosome"/>
    <property type="evidence" value="ECO:0007669"/>
    <property type="project" value="UniProtKB-SubCell"/>
</dbReference>
<evidence type="ECO:0000256" key="15">
    <source>
        <dbReference type="ARBA" id="ARBA00023034"/>
    </source>
</evidence>
<accession>A0A7R8UUM4</accession>
<keyword evidence="7" id="KW-0964">Secreted</keyword>
<dbReference type="Gene3D" id="3.40.630.10">
    <property type="entry name" value="Zn peptidases"/>
    <property type="match status" value="1"/>
</dbReference>
<dbReference type="FunFam" id="3.50.30.30:FF:000009">
    <property type="entry name" value="Carboxypeptidase Q"/>
    <property type="match status" value="1"/>
</dbReference>
<proteinExistence type="inferred from homology"/>
<evidence type="ECO:0000313" key="24">
    <source>
        <dbReference type="Proteomes" id="UP000594454"/>
    </source>
</evidence>
<dbReference type="AlphaFoldDB" id="A0A7R8UUM4"/>
<keyword evidence="9" id="KW-0645">Protease</keyword>
<dbReference type="GO" id="GO:0006508">
    <property type="term" value="P:proteolysis"/>
    <property type="evidence" value="ECO:0007669"/>
    <property type="project" value="UniProtKB-KW"/>
</dbReference>
<keyword evidence="13" id="KW-0256">Endoplasmic reticulum</keyword>
<keyword evidence="12" id="KW-0378">Hydrolase</keyword>
<keyword evidence="10" id="KW-0479">Metal-binding</keyword>
<dbReference type="GO" id="GO:0070573">
    <property type="term" value="F:metallodipeptidase activity"/>
    <property type="evidence" value="ECO:0007669"/>
    <property type="project" value="InterPro"/>
</dbReference>
<evidence type="ECO:0000256" key="10">
    <source>
        <dbReference type="ARBA" id="ARBA00022723"/>
    </source>
</evidence>
<keyword evidence="24" id="KW-1185">Reference proteome</keyword>
<evidence type="ECO:0000256" key="1">
    <source>
        <dbReference type="ARBA" id="ARBA00004240"/>
    </source>
</evidence>
<evidence type="ECO:0000256" key="6">
    <source>
        <dbReference type="ARBA" id="ARBA00014116"/>
    </source>
</evidence>
<protein>
    <recommendedName>
        <fullName evidence="6">Carboxypeptidase Q</fullName>
    </recommendedName>
    <alternativeName>
        <fullName evidence="21">Plasma glutamate carboxypeptidase</fullName>
    </alternativeName>
</protein>
<evidence type="ECO:0000256" key="12">
    <source>
        <dbReference type="ARBA" id="ARBA00022801"/>
    </source>
</evidence>
<evidence type="ECO:0000259" key="22">
    <source>
        <dbReference type="Pfam" id="PF04389"/>
    </source>
</evidence>
<evidence type="ECO:0000256" key="14">
    <source>
        <dbReference type="ARBA" id="ARBA00022833"/>
    </source>
</evidence>
<comment type="subcellular location">
    <subcellularLocation>
        <location evidence="1">Endoplasmic reticulum</location>
    </subcellularLocation>
    <subcellularLocation>
        <location evidence="3">Golgi apparatus</location>
    </subcellularLocation>
    <subcellularLocation>
        <location evidence="2">Lysosome</location>
    </subcellularLocation>
    <subcellularLocation>
        <location evidence="4">Secreted</location>
    </subcellularLocation>
</comment>
<reference evidence="23 24" key="1">
    <citation type="submission" date="2020-11" db="EMBL/GenBank/DDBJ databases">
        <authorList>
            <person name="Wallbank WR R."/>
            <person name="Pardo Diaz C."/>
            <person name="Kozak K."/>
            <person name="Martin S."/>
            <person name="Jiggins C."/>
            <person name="Moest M."/>
            <person name="Warren A I."/>
            <person name="Generalovic N T."/>
            <person name="Byers J.R.P. K."/>
            <person name="Montejo-Kovacevich G."/>
            <person name="Yen C E."/>
        </authorList>
    </citation>
    <scope>NUCLEOTIDE SEQUENCE [LARGE SCALE GENOMIC DNA]</scope>
</reference>
<dbReference type="Gene3D" id="3.50.30.30">
    <property type="match status" value="1"/>
</dbReference>
<dbReference type="Proteomes" id="UP000594454">
    <property type="component" value="Chromosome 4"/>
</dbReference>
<organism evidence="23 24">
    <name type="scientific">Hermetia illucens</name>
    <name type="common">Black soldier fly</name>
    <dbReference type="NCBI Taxonomy" id="343691"/>
    <lineage>
        <taxon>Eukaryota</taxon>
        <taxon>Metazoa</taxon>
        <taxon>Ecdysozoa</taxon>
        <taxon>Arthropoda</taxon>
        <taxon>Hexapoda</taxon>
        <taxon>Insecta</taxon>
        <taxon>Pterygota</taxon>
        <taxon>Neoptera</taxon>
        <taxon>Endopterygota</taxon>
        <taxon>Diptera</taxon>
        <taxon>Brachycera</taxon>
        <taxon>Stratiomyomorpha</taxon>
        <taxon>Stratiomyidae</taxon>
        <taxon>Hermetiinae</taxon>
        <taxon>Hermetia</taxon>
    </lineage>
</organism>
<dbReference type="OrthoDB" id="10013407at2759"/>
<dbReference type="InterPro" id="IPR007484">
    <property type="entry name" value="Peptidase_M28"/>
</dbReference>
<dbReference type="InParanoid" id="A0A7R8UUM4"/>
<dbReference type="FunFam" id="3.40.630.10:FF:000036">
    <property type="entry name" value="Carboxypeptidase Q"/>
    <property type="match status" value="1"/>
</dbReference>
<evidence type="ECO:0000256" key="18">
    <source>
        <dbReference type="ARBA" id="ARBA00023180"/>
    </source>
</evidence>
<evidence type="ECO:0000256" key="5">
    <source>
        <dbReference type="ARBA" id="ARBA00010918"/>
    </source>
</evidence>
<evidence type="ECO:0000256" key="13">
    <source>
        <dbReference type="ARBA" id="ARBA00022824"/>
    </source>
</evidence>
<evidence type="ECO:0000256" key="9">
    <source>
        <dbReference type="ARBA" id="ARBA00022670"/>
    </source>
</evidence>
<sequence length="513" mass="56832">MFTTFYFYASNLCFLIAKMMGRNIQKVLLIFTIIADVSWSSVIDNRVDKYVYRGECHLPEALQKEIQGYQPVVNTIVDKILGGKFAGDTYNSLLEMTDKFGHRLAGSQSLEDSIDYLVDEFQKAGLENVHTEDAPVPHWVRGFESAEMISPRRAPLNLLGLGTSIGTPRGGIVAEAVAVDSFDELEAMPDSLVKGKIVIFVPAWTSYGQTVRYRSIGASVASRKGAVAALIRSITPFSIGSPHTGVQEYSSDVKKIPAACITVEDATMLLRMFRRGEKIIIRLEMEARNLEPAMSRNTIGELQGTQNPNKSVVVLSGHLDSWDVGVGAMDDAAGGFISWKAVQYLKQLGLRPKRTIRAILWTGEEFGYYGAKAYQKQHAATEKEEFNLFVESDIGTFDPLGMDFSGNEDALCIFREIMKLMTPLNATQFKTPTDGGPDISLWTNRGYPSASLLNKNERYFWFHHSAGDSMLVEDPITLDKNTALFASVAYVVANLSIDIPKTVTDELIEPELD</sequence>
<gene>
    <name evidence="23" type="ORF">HERILL_LOCUS10070</name>
</gene>
<evidence type="ECO:0000256" key="11">
    <source>
        <dbReference type="ARBA" id="ARBA00022729"/>
    </source>
</evidence>
<evidence type="ECO:0000256" key="19">
    <source>
        <dbReference type="ARBA" id="ARBA00023228"/>
    </source>
</evidence>
<dbReference type="GO" id="GO:0004180">
    <property type="term" value="F:carboxypeptidase activity"/>
    <property type="evidence" value="ECO:0007669"/>
    <property type="project" value="UniProtKB-KW"/>
</dbReference>
<dbReference type="GO" id="GO:0043171">
    <property type="term" value="P:peptide catabolic process"/>
    <property type="evidence" value="ECO:0007669"/>
    <property type="project" value="TreeGrafter"/>
</dbReference>
<evidence type="ECO:0000256" key="4">
    <source>
        <dbReference type="ARBA" id="ARBA00004613"/>
    </source>
</evidence>
<dbReference type="GO" id="GO:0046872">
    <property type="term" value="F:metal ion binding"/>
    <property type="evidence" value="ECO:0007669"/>
    <property type="project" value="UniProtKB-KW"/>
</dbReference>
<evidence type="ECO:0000256" key="3">
    <source>
        <dbReference type="ARBA" id="ARBA00004555"/>
    </source>
</evidence>
<keyword evidence="16" id="KW-0482">Metalloprotease</keyword>
<dbReference type="CDD" id="cd03883">
    <property type="entry name" value="M28_Pgcp_like"/>
    <property type="match status" value="1"/>
</dbReference>
<keyword evidence="17" id="KW-0865">Zymogen</keyword>
<dbReference type="GO" id="GO:0005794">
    <property type="term" value="C:Golgi apparatus"/>
    <property type="evidence" value="ECO:0007669"/>
    <property type="project" value="UniProtKB-SubCell"/>
</dbReference>
<keyword evidence="15" id="KW-0333">Golgi apparatus</keyword>
<evidence type="ECO:0000256" key="8">
    <source>
        <dbReference type="ARBA" id="ARBA00022645"/>
    </source>
</evidence>
<feature type="domain" description="Peptidase M28" evidence="22">
    <location>
        <begin position="297"/>
        <end position="487"/>
    </location>
</feature>
<name>A0A7R8UUM4_HERIL</name>
<evidence type="ECO:0000256" key="20">
    <source>
        <dbReference type="ARBA" id="ARBA00025833"/>
    </source>
</evidence>
<evidence type="ECO:0000256" key="7">
    <source>
        <dbReference type="ARBA" id="ARBA00022525"/>
    </source>
</evidence>
<dbReference type="GO" id="GO:0005783">
    <property type="term" value="C:endoplasmic reticulum"/>
    <property type="evidence" value="ECO:0007669"/>
    <property type="project" value="UniProtKB-SubCell"/>
</dbReference>
<dbReference type="InterPro" id="IPR039866">
    <property type="entry name" value="CPQ"/>
</dbReference>
<keyword evidence="8" id="KW-0121">Carboxypeptidase</keyword>
<dbReference type="Pfam" id="PF04389">
    <property type="entry name" value="Peptidase_M28"/>
    <property type="match status" value="1"/>
</dbReference>
<comment type="subunit">
    <text evidence="20">Homodimer. The monomeric form is inactive while the homodimer is active.</text>
</comment>
<dbReference type="GO" id="GO:0005615">
    <property type="term" value="C:extracellular space"/>
    <property type="evidence" value="ECO:0007669"/>
    <property type="project" value="TreeGrafter"/>
</dbReference>
<keyword evidence="19" id="KW-0458">Lysosome</keyword>
<dbReference type="PANTHER" id="PTHR12053">
    <property type="entry name" value="PROTEASE FAMILY M28 PLASMA GLUTAMATE CARBOXYPEPTIDASE-RELATED"/>
    <property type="match status" value="1"/>
</dbReference>
<evidence type="ECO:0000313" key="23">
    <source>
        <dbReference type="EMBL" id="CAD7087356.1"/>
    </source>
</evidence>
<evidence type="ECO:0000256" key="17">
    <source>
        <dbReference type="ARBA" id="ARBA00023145"/>
    </source>
</evidence>
<evidence type="ECO:0000256" key="2">
    <source>
        <dbReference type="ARBA" id="ARBA00004371"/>
    </source>
</evidence>
<dbReference type="EMBL" id="LR899012">
    <property type="protein sequence ID" value="CAD7087356.1"/>
    <property type="molecule type" value="Genomic_DNA"/>
</dbReference>
<evidence type="ECO:0000256" key="16">
    <source>
        <dbReference type="ARBA" id="ARBA00023049"/>
    </source>
</evidence>
<keyword evidence="14" id="KW-0862">Zinc</keyword>
<dbReference type="PANTHER" id="PTHR12053:SF3">
    <property type="entry name" value="CARBOXYPEPTIDASE Q"/>
    <property type="match status" value="1"/>
</dbReference>
<evidence type="ECO:0000256" key="21">
    <source>
        <dbReference type="ARBA" id="ARBA00033328"/>
    </source>
</evidence>
<keyword evidence="18" id="KW-0325">Glycoprotein</keyword>